<dbReference type="InterPro" id="IPR016186">
    <property type="entry name" value="C-type_lectin-like/link_sf"/>
</dbReference>
<accession>O17672</accession>
<dbReference type="FunCoup" id="O17672">
    <property type="interactions" value="1"/>
</dbReference>
<evidence type="ECO:0000313" key="5">
    <source>
        <dbReference type="WormBase" id="C49A1.6"/>
    </source>
</evidence>
<dbReference type="InterPro" id="IPR016187">
    <property type="entry name" value="CTDL_fold"/>
</dbReference>
<dbReference type="InterPro" id="IPR006583">
    <property type="entry name" value="PAN-3_domain"/>
</dbReference>
<dbReference type="PhylomeDB" id="O17672"/>
<feature type="signal peptide" evidence="1">
    <location>
        <begin position="1"/>
        <end position="19"/>
    </location>
</feature>
<proteinExistence type="predicted"/>
<dbReference type="SMART" id="SM00605">
    <property type="entry name" value="CW"/>
    <property type="match status" value="1"/>
</dbReference>
<evidence type="ECO:0000256" key="1">
    <source>
        <dbReference type="SAM" id="SignalP"/>
    </source>
</evidence>
<dbReference type="PANTHER" id="PTHR47629:SF9">
    <property type="entry name" value="CW DOMAIN-CONTAINING PROTEIN-RELATED"/>
    <property type="match status" value="1"/>
</dbReference>
<feature type="domain" description="PAN-3" evidence="2">
    <location>
        <begin position="6"/>
        <end position="139"/>
    </location>
</feature>
<dbReference type="AGR" id="WB:WBGene00008188"/>
<dbReference type="GeneID" id="183588"/>
<dbReference type="AlphaFoldDB" id="O17672"/>
<keyword evidence="4" id="KW-1185">Reference proteome</keyword>
<reference evidence="3 4" key="1">
    <citation type="journal article" date="1998" name="Science">
        <title>Genome sequence of the nematode C. elegans: a platform for investigating biology.</title>
        <authorList>
            <consortium name="The C. elegans sequencing consortium"/>
            <person name="Sulson J.E."/>
            <person name="Waterston R."/>
        </authorList>
    </citation>
    <scope>NUCLEOTIDE SEQUENCE [LARGE SCALE GENOMIC DNA]</scope>
    <source>
        <strain evidence="3 4">Bristol N2</strain>
    </source>
</reference>
<dbReference type="EMBL" id="BX284601">
    <property type="protein sequence ID" value="CAB05704.2"/>
    <property type="molecule type" value="Genomic_DNA"/>
</dbReference>
<evidence type="ECO:0000313" key="4">
    <source>
        <dbReference type="Proteomes" id="UP000001940"/>
    </source>
</evidence>
<organism evidence="3 4">
    <name type="scientific">Caenorhabditis elegans</name>
    <dbReference type="NCBI Taxonomy" id="6239"/>
    <lineage>
        <taxon>Eukaryota</taxon>
        <taxon>Metazoa</taxon>
        <taxon>Ecdysozoa</taxon>
        <taxon>Nematoda</taxon>
        <taxon>Chromadorea</taxon>
        <taxon>Rhabditida</taxon>
        <taxon>Rhabditina</taxon>
        <taxon>Rhabditomorpha</taxon>
        <taxon>Rhabditoidea</taxon>
        <taxon>Rhabditidae</taxon>
        <taxon>Peloderinae</taxon>
        <taxon>Caenorhabditis</taxon>
    </lineage>
</organism>
<dbReference type="WormBase" id="C49A1.6">
    <property type="protein sequence ID" value="CE43276"/>
    <property type="gene ID" value="WBGene00008188"/>
    <property type="gene designation" value="clec-115"/>
</dbReference>
<dbReference type="eggNOG" id="KOG4297">
    <property type="taxonomic scope" value="Eukaryota"/>
</dbReference>
<dbReference type="KEGG" id="cel:CELE_C49A1.6"/>
<dbReference type="RefSeq" id="NP_493487.2">
    <property type="nucleotide sequence ID" value="NM_061086.2"/>
</dbReference>
<dbReference type="Pfam" id="PF08277">
    <property type="entry name" value="PAN_3"/>
    <property type="match status" value="1"/>
</dbReference>
<keyword evidence="1" id="KW-0732">Signal</keyword>
<name>O17672_CAEEL</name>
<dbReference type="Gene3D" id="3.10.100.10">
    <property type="entry name" value="Mannose-Binding Protein A, subunit A"/>
    <property type="match status" value="1"/>
</dbReference>
<sequence>MNTQLYLFVLGILTKLAFSNQTPQKMILIHGAPMIYFNFTEKTATWETCITTCYSSPGCIVAGFEDGICKLFEIGSISTIKRLDANSGKQVAVKIISNLTSCASTAAGNSLQSLIEPDQPYNITISLDTWTIRQPPKCPENFQIFERPLGSWCIGVITQQKATQPEGTRYCREVYNGVLSGFDNNTEKEFVVKSTKGTVASGNGYQGDAYWVNGERKSSCMWKNQTGPDCEGVKAFTITDPLISTISYNWGDYEPSGMIDNQGTSNCIVFRVGRTVGRGTDDAP</sequence>
<dbReference type="OrthoDB" id="5863138at2759"/>
<dbReference type="PaxDb" id="6239-C49A1.6"/>
<gene>
    <name evidence="3 5" type="primary">clec-115</name>
    <name evidence="5" type="ORF">C49A1.6</name>
    <name evidence="3" type="ORF">CELE_C49A1.6</name>
</gene>
<dbReference type="Proteomes" id="UP000001940">
    <property type="component" value="Chromosome I"/>
</dbReference>
<evidence type="ECO:0000259" key="2">
    <source>
        <dbReference type="SMART" id="SM00605"/>
    </source>
</evidence>
<dbReference type="CTD" id="183588"/>
<evidence type="ECO:0000313" key="3">
    <source>
        <dbReference type="EMBL" id="CAB05704.2"/>
    </source>
</evidence>
<dbReference type="PANTHER" id="PTHR47629">
    <property type="entry name" value="C-TYPE LECTIN-RELATED"/>
    <property type="match status" value="1"/>
</dbReference>
<dbReference type="UCSC" id="C49A1.6">
    <property type="organism name" value="c. elegans"/>
</dbReference>
<dbReference type="SUPFAM" id="SSF56436">
    <property type="entry name" value="C-type lectin-like"/>
    <property type="match status" value="1"/>
</dbReference>
<dbReference type="InParanoid" id="O17672"/>
<protein>
    <submittedName>
        <fullName evidence="3">PAN-3 domain-containing protein</fullName>
    </submittedName>
</protein>
<feature type="chain" id="PRO_5004157404" evidence="1">
    <location>
        <begin position="20"/>
        <end position="284"/>
    </location>
</feature>
<dbReference type="HOGENOM" id="CLU_045736_2_0_1"/>
<dbReference type="OMA" id="NQTGPDC"/>